<dbReference type="InterPro" id="IPR016024">
    <property type="entry name" value="ARM-type_fold"/>
</dbReference>
<proteinExistence type="predicted"/>
<dbReference type="Proteomes" id="UP000051012">
    <property type="component" value="Unassembled WGS sequence"/>
</dbReference>
<sequence>MEQSFVTDFLKEIAVGFKTAKSYPPGHPVMEKVVGKTMLQLSKIYTDFSEFSMYFLERTVIFQDQRIDIGKNPAMASLLDTLRKNEINSLTFESGVTNDDVKNLYEVIISPKLKVREYGDAATMLTAKGTQRIKINAVKFGIQTGAPAQATAEPGVAKEHAEVVEAIKNLKELVEQGISMIDTKDKFHEVMDDIENSPKESQQLYRESVARIIETLPAEHRIELLQDVELKPIVMKMFSSFSEDTLVNMICSRAESDKGDDVKKIISTLGESKFARVMPKLKEKIPNIYEYLAQVGLVLSEKLATTISKDDLRIAMKPYYSMLDSESPTDREKGLRSLISLAQRFVEKKDYEQAGEFITRISTAIAQESVGVIVLKIIDDLSSLYQACKKNNRKNFCSMLIDPFTKLLGRGGLSSAFKKKTIKFLSETGNIEALPTLFSFLWESGIYPDVREAIIQFGKDAVNEALLTLKEAEDHDLRRKLVDILKSIGPVAIDLLLDNLEATDEWYLKRHIIAILAGVGDKRVIDRLVPFIEDEDERVRAELVRTFTKFEYEEGLMKLLNDPSSDVKAESLKGLKTKIDREKILELLSLFKQKGDGLHLELLKIVNEQKVNEATDTIVSFLTSLALRKDAKATELKEYAVSVLVKLKSENTKEILENLTLSKDKKLSHLAETALKRIT</sequence>
<organism evidence="1 2">
    <name type="scientific">candidate division TA06 bacterium DG_78</name>
    <dbReference type="NCBI Taxonomy" id="1703772"/>
    <lineage>
        <taxon>Bacteria</taxon>
        <taxon>Bacteria division TA06</taxon>
    </lineage>
</organism>
<gene>
    <name evidence="1" type="ORF">AMJ52_00430</name>
</gene>
<protein>
    <recommendedName>
        <fullName evidence="3">HEAT repeat domain-containing protein</fullName>
    </recommendedName>
</protein>
<comment type="caution">
    <text evidence="1">The sequence shown here is derived from an EMBL/GenBank/DDBJ whole genome shotgun (WGS) entry which is preliminary data.</text>
</comment>
<reference evidence="1 2" key="1">
    <citation type="journal article" date="2015" name="Microbiome">
        <title>Genomic resolution of linkages in carbon, nitrogen, and sulfur cycling among widespread estuary sediment bacteria.</title>
        <authorList>
            <person name="Baker B.J."/>
            <person name="Lazar C.S."/>
            <person name="Teske A.P."/>
            <person name="Dick G.J."/>
        </authorList>
    </citation>
    <scope>NUCLEOTIDE SEQUENCE [LARGE SCALE GENOMIC DNA]</scope>
    <source>
        <strain evidence="1">DG_78</strain>
    </source>
</reference>
<evidence type="ECO:0000313" key="2">
    <source>
        <dbReference type="Proteomes" id="UP000051012"/>
    </source>
</evidence>
<dbReference type="EMBL" id="LJNI01000003">
    <property type="protein sequence ID" value="KPJ74483.1"/>
    <property type="molecule type" value="Genomic_DNA"/>
</dbReference>
<evidence type="ECO:0008006" key="3">
    <source>
        <dbReference type="Google" id="ProtNLM"/>
    </source>
</evidence>
<dbReference type="SUPFAM" id="SSF48371">
    <property type="entry name" value="ARM repeat"/>
    <property type="match status" value="1"/>
</dbReference>
<dbReference type="Gene3D" id="1.25.10.10">
    <property type="entry name" value="Leucine-rich Repeat Variant"/>
    <property type="match status" value="1"/>
</dbReference>
<dbReference type="AlphaFoldDB" id="A0A0S7YIW7"/>
<name>A0A0S7YIW7_UNCT6</name>
<accession>A0A0S7YIW7</accession>
<evidence type="ECO:0000313" key="1">
    <source>
        <dbReference type="EMBL" id="KPJ74483.1"/>
    </source>
</evidence>
<dbReference type="InterPro" id="IPR011989">
    <property type="entry name" value="ARM-like"/>
</dbReference>
<dbReference type="Pfam" id="PF13646">
    <property type="entry name" value="HEAT_2"/>
    <property type="match status" value="1"/>
</dbReference>